<evidence type="ECO:0000313" key="4">
    <source>
        <dbReference type="EMBL" id="WAM32265.1"/>
    </source>
</evidence>
<dbReference type="Proteomes" id="UP001164745">
    <property type="component" value="Chromosome"/>
</dbReference>
<accession>A0ABY7BKI3</accession>
<feature type="chain" id="PRO_5045936799" evidence="3">
    <location>
        <begin position="25"/>
        <end position="343"/>
    </location>
</feature>
<feature type="coiled-coil region" evidence="1">
    <location>
        <begin position="196"/>
        <end position="223"/>
    </location>
</feature>
<keyword evidence="3" id="KW-0732">Signal</keyword>
<evidence type="ECO:0000256" key="2">
    <source>
        <dbReference type="SAM" id="MobiDB-lite"/>
    </source>
</evidence>
<keyword evidence="5" id="KW-1185">Reference proteome</keyword>
<proteinExistence type="predicted"/>
<reference evidence="4" key="1">
    <citation type="submission" date="2022-12" db="EMBL/GenBank/DDBJ databases">
        <authorList>
            <person name="Bing R.G."/>
            <person name="Willard D.J."/>
            <person name="Manesh M.J.H."/>
            <person name="Laemthong T."/>
            <person name="Crosby J.R."/>
            <person name="Kelly R.M."/>
        </authorList>
    </citation>
    <scope>NUCLEOTIDE SEQUENCE</scope>
    <source>
        <strain evidence="4">DSM 8991</strain>
    </source>
</reference>
<evidence type="ECO:0000256" key="3">
    <source>
        <dbReference type="SAM" id="SignalP"/>
    </source>
</evidence>
<dbReference type="RefSeq" id="WP_045165145.1">
    <property type="nucleotide sequence ID" value="NZ_CP113864.1"/>
</dbReference>
<feature type="signal peptide" evidence="3">
    <location>
        <begin position="1"/>
        <end position="24"/>
    </location>
</feature>
<dbReference type="EMBL" id="CP113864">
    <property type="protein sequence ID" value="WAM32265.1"/>
    <property type="molecule type" value="Genomic_DNA"/>
</dbReference>
<protein>
    <submittedName>
        <fullName evidence="4">Uncharacterized protein</fullName>
    </submittedName>
</protein>
<feature type="region of interest" description="Disordered" evidence="2">
    <location>
        <begin position="69"/>
        <end position="93"/>
    </location>
</feature>
<evidence type="ECO:0000256" key="1">
    <source>
        <dbReference type="SAM" id="Coils"/>
    </source>
</evidence>
<keyword evidence="1" id="KW-0175">Coiled coil</keyword>
<feature type="compositionally biased region" description="Low complexity" evidence="2">
    <location>
        <begin position="73"/>
        <end position="92"/>
    </location>
</feature>
<gene>
    <name evidence="4" type="ORF">OTJ99_000788</name>
</gene>
<organism evidence="4 5">
    <name type="scientific">Caldicellulosiruptor naganoensis</name>
    <dbReference type="NCBI Taxonomy" id="29324"/>
    <lineage>
        <taxon>Bacteria</taxon>
        <taxon>Bacillati</taxon>
        <taxon>Bacillota</taxon>
        <taxon>Bacillota incertae sedis</taxon>
        <taxon>Caldicellulosiruptorales</taxon>
        <taxon>Caldicellulosiruptoraceae</taxon>
        <taxon>Caldicellulosiruptor</taxon>
    </lineage>
</organism>
<name>A0ABY7BKI3_9FIRM</name>
<sequence>MKRKIVAFLVVLMFGLSIILPVFADQNTSSSISTNSQTVASATYDTTANATYQTTVNITYEKTTYEQTYNPVSSSTGSSTSSTTYNSTYSTTPQEVIPPISNDNISLKEAKKLTKEQKKNIISLILKINQLKATFNKINAEVNHLRARINSYIVAAQKYDKKFFDRELQRIINETNKIISQIQRNIKSKKFSPSQIDEYQKQLTQKLNELKVYQETYKNEKETTVNQAVYQIKLLVDQIQPVVKDKVYQIEQINVQIKVKTKEYEQAKKENNYNKMVTALNSLITLYQQKVDKITEVKNLYVDILKKIEGTIKASFKIKPPVPPIFNKNIQRELNKEKRKNGY</sequence>
<evidence type="ECO:0000313" key="5">
    <source>
        <dbReference type="Proteomes" id="UP001164745"/>
    </source>
</evidence>